<evidence type="ECO:0000256" key="4">
    <source>
        <dbReference type="ARBA" id="ARBA00023004"/>
    </source>
</evidence>
<dbReference type="Pfam" id="PF01152">
    <property type="entry name" value="Bac_globin"/>
    <property type="match status" value="1"/>
</dbReference>
<dbReference type="SUPFAM" id="SSF46458">
    <property type="entry name" value="Globin-like"/>
    <property type="match status" value="1"/>
</dbReference>
<dbReference type="Proteomes" id="UP000422569">
    <property type="component" value="Chromosome"/>
</dbReference>
<keyword evidence="7" id="KW-1185">Reference proteome</keyword>
<keyword evidence="1" id="KW-0813">Transport</keyword>
<dbReference type="GO" id="GO:0019825">
    <property type="term" value="F:oxygen binding"/>
    <property type="evidence" value="ECO:0007669"/>
    <property type="project" value="InterPro"/>
</dbReference>
<dbReference type="InterPro" id="IPR009050">
    <property type="entry name" value="Globin-like_sf"/>
</dbReference>
<dbReference type="GO" id="GO:0020037">
    <property type="term" value="F:heme binding"/>
    <property type="evidence" value="ECO:0007669"/>
    <property type="project" value="InterPro"/>
</dbReference>
<evidence type="ECO:0000256" key="3">
    <source>
        <dbReference type="ARBA" id="ARBA00022723"/>
    </source>
</evidence>
<evidence type="ECO:0000256" key="1">
    <source>
        <dbReference type="ARBA" id="ARBA00022448"/>
    </source>
</evidence>
<dbReference type="InterPro" id="IPR001486">
    <property type="entry name" value="Hemoglobin_trunc"/>
</dbReference>
<evidence type="ECO:0000256" key="2">
    <source>
        <dbReference type="ARBA" id="ARBA00022617"/>
    </source>
</evidence>
<feature type="binding site" description="distal binding residue" evidence="5">
    <location>
        <position position="50"/>
    </location>
    <ligand>
        <name>heme</name>
        <dbReference type="ChEBI" id="CHEBI:30413"/>
    </ligand>
    <ligandPart>
        <name>Fe</name>
        <dbReference type="ChEBI" id="CHEBI:18248"/>
    </ligandPart>
</feature>
<evidence type="ECO:0000313" key="6">
    <source>
        <dbReference type="EMBL" id="QGM99383.1"/>
    </source>
</evidence>
<dbReference type="RefSeq" id="WP_016919581.1">
    <property type="nucleotide sequence ID" value="NZ_CP044331.1"/>
</dbReference>
<dbReference type="CDD" id="cd08916">
    <property type="entry name" value="TrHb3_P"/>
    <property type="match status" value="1"/>
</dbReference>
<dbReference type="KEGG" id="mpar:F7D14_19110"/>
<dbReference type="InterPro" id="IPR012292">
    <property type="entry name" value="Globin/Proto"/>
</dbReference>
<proteinExistence type="predicted"/>
<dbReference type="GO" id="GO:0046872">
    <property type="term" value="F:metal ion binding"/>
    <property type="evidence" value="ECO:0007669"/>
    <property type="project" value="UniProtKB-KW"/>
</dbReference>
<keyword evidence="2 5" id="KW-0349">Heme</keyword>
<evidence type="ECO:0000313" key="7">
    <source>
        <dbReference type="Proteomes" id="UP000422569"/>
    </source>
</evidence>
<keyword evidence="3 5" id="KW-0479">Metal-binding</keyword>
<name>A0A6B8MDK8_9HYPH</name>
<protein>
    <submittedName>
        <fullName evidence="6">Group III truncated hemoglobin</fullName>
    </submittedName>
</protein>
<keyword evidence="4 5" id="KW-0408">Iron</keyword>
<reference evidence="6 7" key="1">
    <citation type="submission" date="2019-09" db="EMBL/GenBank/DDBJ databases">
        <title>Isolation and complete genome sequencing of Methylocystis species.</title>
        <authorList>
            <person name="Rumah B.L."/>
            <person name="Stead C.E."/>
            <person name="Stevens B.C."/>
            <person name="Minton N.P."/>
            <person name="Grosse-Honebrink A."/>
            <person name="Zhang Y."/>
        </authorList>
    </citation>
    <scope>NUCLEOTIDE SEQUENCE [LARGE SCALE GENOMIC DNA]</scope>
    <source>
        <strain evidence="6 7">BRCS2</strain>
    </source>
</reference>
<dbReference type="EMBL" id="CP044331">
    <property type="protein sequence ID" value="QGM99383.1"/>
    <property type="molecule type" value="Genomic_DNA"/>
</dbReference>
<accession>A0A6B8MDK8</accession>
<dbReference type="AlphaFoldDB" id="A0A6B8MDK8"/>
<sequence length="139" mass="15243">MEAAVKEDVMDNEAAEAAIRACVKRFYEIGGADPMLGPVFEKTIAELEPHLEIVANFWSHALLGTTRYQGTPFGVHVNLPIEVEHFGRWLSLFKKAAAETMPEALATAAIARADHMTQCFQSGLFPFKDAEGRPSKVPA</sequence>
<organism evidence="6 7">
    <name type="scientific">Methylocystis parvus</name>
    <dbReference type="NCBI Taxonomy" id="134"/>
    <lineage>
        <taxon>Bacteria</taxon>
        <taxon>Pseudomonadati</taxon>
        <taxon>Pseudomonadota</taxon>
        <taxon>Alphaproteobacteria</taxon>
        <taxon>Hyphomicrobiales</taxon>
        <taxon>Methylocystaceae</taxon>
        <taxon>Methylocystis</taxon>
    </lineage>
</organism>
<gene>
    <name evidence="6" type="ORF">F7D14_19110</name>
</gene>
<dbReference type="Gene3D" id="1.10.490.10">
    <property type="entry name" value="Globins"/>
    <property type="match status" value="1"/>
</dbReference>
<evidence type="ECO:0000256" key="5">
    <source>
        <dbReference type="PIRSR" id="PIRSR601486-1"/>
    </source>
</evidence>